<dbReference type="InterPro" id="IPR000489">
    <property type="entry name" value="Pterin-binding_dom"/>
</dbReference>
<dbReference type="InterPro" id="IPR006390">
    <property type="entry name" value="DHP_synth_dom"/>
</dbReference>
<evidence type="ECO:0000259" key="2">
    <source>
        <dbReference type="PROSITE" id="PS50972"/>
    </source>
</evidence>
<dbReference type="EMBL" id="LQQC01000010">
    <property type="protein sequence ID" value="KXZ58412.1"/>
    <property type="molecule type" value="Genomic_DNA"/>
</dbReference>
<dbReference type="GO" id="GO:0005829">
    <property type="term" value="C:cytosol"/>
    <property type="evidence" value="ECO:0007669"/>
    <property type="project" value="TreeGrafter"/>
</dbReference>
<accession>A0A150H8I8</accession>
<dbReference type="Proteomes" id="UP000243589">
    <property type="component" value="Unassembled WGS sequence"/>
</dbReference>
<dbReference type="PROSITE" id="PS50972">
    <property type="entry name" value="PTERIN_BINDING"/>
    <property type="match status" value="1"/>
</dbReference>
<feature type="domain" description="Pterin-binding" evidence="2">
    <location>
        <begin position="15"/>
        <end position="271"/>
    </location>
</feature>
<protein>
    <submittedName>
        <fullName evidence="3">Inactive dihydropteroate synthase 2</fullName>
    </submittedName>
</protein>
<organism evidence="3 4">
    <name type="scientific">Brevibacterium ravenspurgense</name>
    <dbReference type="NCBI Taxonomy" id="479117"/>
    <lineage>
        <taxon>Bacteria</taxon>
        <taxon>Bacillati</taxon>
        <taxon>Actinomycetota</taxon>
        <taxon>Actinomycetes</taxon>
        <taxon>Micrococcales</taxon>
        <taxon>Brevibacteriaceae</taxon>
        <taxon>Brevibacterium</taxon>
    </lineage>
</organism>
<sequence length="290" mass="30016">MTFRIRGVEAGPLQPVIMAVINRSTDSFYTSAATVDDALCSAEEAVREGARILDIGGVRAGRGPAVSADEEIALVAPVISALAKEYPDVLISCDTYRAPVARAAAEAGAGLINDTWAGADPDVAHAAAEAEVGLVCSHTGGLTPRTDAHRNRLGLSSADVMPAVMAGLERLRVRALEAGVDERAIILDPTPDFGKNTYQSAAVMRDLGMLTAGESAVMLAISRKDFVGELVGSQGPDDRLAATIAATALAVDAGAAIIRTHDTAETRQAIDVVVGIRGLKPPVSAQRGLR</sequence>
<dbReference type="GO" id="GO:0009396">
    <property type="term" value="P:folic acid-containing compound biosynthetic process"/>
    <property type="evidence" value="ECO:0007669"/>
    <property type="project" value="InterPro"/>
</dbReference>
<dbReference type="PATRIC" id="fig|479117.4.peg.1448"/>
<name>A0A150H8I8_9MICO</name>
<evidence type="ECO:0000313" key="3">
    <source>
        <dbReference type="EMBL" id="KXZ58412.1"/>
    </source>
</evidence>
<comment type="caution">
    <text evidence="3">The sequence shown here is derived from an EMBL/GenBank/DDBJ whole genome shotgun (WGS) entry which is preliminary data.</text>
</comment>
<dbReference type="GO" id="GO:0004156">
    <property type="term" value="F:dihydropteroate synthase activity"/>
    <property type="evidence" value="ECO:0007669"/>
    <property type="project" value="InterPro"/>
</dbReference>
<gene>
    <name evidence="3" type="primary">folP2</name>
    <name evidence="3" type="ORF">Bravens_01461</name>
</gene>
<dbReference type="RefSeq" id="WP_062021825.1">
    <property type="nucleotide sequence ID" value="NZ_LQQC01000010.1"/>
</dbReference>
<dbReference type="SUPFAM" id="SSF51717">
    <property type="entry name" value="Dihydropteroate synthetase-like"/>
    <property type="match status" value="1"/>
</dbReference>
<dbReference type="Pfam" id="PF00809">
    <property type="entry name" value="Pterin_bind"/>
    <property type="match status" value="1"/>
</dbReference>
<dbReference type="PANTHER" id="PTHR20941:SF8">
    <property type="entry name" value="INACTIVE DIHYDROPTEROATE SYNTHASE 2"/>
    <property type="match status" value="1"/>
</dbReference>
<keyword evidence="4" id="KW-1185">Reference proteome</keyword>
<proteinExistence type="inferred from homology"/>
<comment type="similarity">
    <text evidence="1">Belongs to the DHPS family.</text>
</comment>
<dbReference type="InterPro" id="IPR011005">
    <property type="entry name" value="Dihydropteroate_synth-like_sf"/>
</dbReference>
<dbReference type="AlphaFoldDB" id="A0A150H8I8"/>
<evidence type="ECO:0000313" key="4">
    <source>
        <dbReference type="Proteomes" id="UP000243589"/>
    </source>
</evidence>
<evidence type="ECO:0000256" key="1">
    <source>
        <dbReference type="ARBA" id="ARBA00009503"/>
    </source>
</evidence>
<dbReference type="PANTHER" id="PTHR20941">
    <property type="entry name" value="FOLATE SYNTHESIS PROTEINS"/>
    <property type="match status" value="1"/>
</dbReference>
<dbReference type="Gene3D" id="3.20.20.20">
    <property type="entry name" value="Dihydropteroate synthase-like"/>
    <property type="match status" value="1"/>
</dbReference>
<dbReference type="NCBIfam" id="TIGR01496">
    <property type="entry name" value="DHPS"/>
    <property type="match status" value="1"/>
</dbReference>
<reference evidence="3 4" key="1">
    <citation type="submission" date="2016-01" db="EMBL/GenBank/DDBJ databases">
        <title>Use of Whole Genome Sequencing to ascertain that Brevibacterium massiliense (Roux, Raoult 2009) is a later heterotypic synonym of Brevibacterium ravenspurgense (Mages 2008).</title>
        <authorList>
            <person name="Bernier A.-M."/>
            <person name="Burdz T."/>
            <person name="Huynh C."/>
            <person name="Pachecho A.L."/>
            <person name="Wiebe D."/>
            <person name="Bonner C."/>
            <person name="Bernard K."/>
        </authorList>
    </citation>
    <scope>NUCLEOTIDE SEQUENCE [LARGE SCALE GENOMIC DNA]</scope>
    <source>
        <strain evidence="3 4">CCUG56047</strain>
    </source>
</reference>
<dbReference type="InterPro" id="IPR045031">
    <property type="entry name" value="DHP_synth-like"/>
</dbReference>